<evidence type="ECO:0000313" key="3">
    <source>
        <dbReference type="EMBL" id="KAK4280273.1"/>
    </source>
</evidence>
<reference evidence="3" key="1">
    <citation type="submission" date="2023-10" db="EMBL/GenBank/DDBJ databases">
        <title>Chromosome-level genome of the transformable northern wattle, Acacia crassicarpa.</title>
        <authorList>
            <person name="Massaro I."/>
            <person name="Sinha N.R."/>
            <person name="Poethig S."/>
            <person name="Leichty A.R."/>
        </authorList>
    </citation>
    <scope>NUCLEOTIDE SEQUENCE</scope>
    <source>
        <strain evidence="3">Acra3RX</strain>
        <tissue evidence="3">Leaf</tissue>
    </source>
</reference>
<organism evidence="3 4">
    <name type="scientific">Acacia crassicarpa</name>
    <name type="common">northern wattle</name>
    <dbReference type="NCBI Taxonomy" id="499986"/>
    <lineage>
        <taxon>Eukaryota</taxon>
        <taxon>Viridiplantae</taxon>
        <taxon>Streptophyta</taxon>
        <taxon>Embryophyta</taxon>
        <taxon>Tracheophyta</taxon>
        <taxon>Spermatophyta</taxon>
        <taxon>Magnoliopsida</taxon>
        <taxon>eudicotyledons</taxon>
        <taxon>Gunneridae</taxon>
        <taxon>Pentapetalae</taxon>
        <taxon>rosids</taxon>
        <taxon>fabids</taxon>
        <taxon>Fabales</taxon>
        <taxon>Fabaceae</taxon>
        <taxon>Caesalpinioideae</taxon>
        <taxon>mimosoid clade</taxon>
        <taxon>Acacieae</taxon>
        <taxon>Acacia</taxon>
    </lineage>
</organism>
<evidence type="ECO:0000313" key="4">
    <source>
        <dbReference type="Proteomes" id="UP001293593"/>
    </source>
</evidence>
<dbReference type="Pfam" id="PF13952">
    <property type="entry name" value="DUF4216"/>
    <property type="match status" value="1"/>
</dbReference>
<evidence type="ECO:0000259" key="2">
    <source>
        <dbReference type="Pfam" id="PF13952"/>
    </source>
</evidence>
<name>A0AAE1MZL0_9FABA</name>
<dbReference type="EMBL" id="JAWXYG010000002">
    <property type="protein sequence ID" value="KAK4280273.1"/>
    <property type="molecule type" value="Genomic_DNA"/>
</dbReference>
<comment type="caution">
    <text evidence="3">The sequence shown here is derived from an EMBL/GenBank/DDBJ whole genome shotgun (WGS) entry which is preliminary data.</text>
</comment>
<dbReference type="PANTHER" id="PTHR48258">
    <property type="entry name" value="DUF4218 DOMAIN-CONTAINING PROTEIN-RELATED"/>
    <property type="match status" value="1"/>
</dbReference>
<evidence type="ECO:0000256" key="1">
    <source>
        <dbReference type="SAM" id="MobiDB-lite"/>
    </source>
</evidence>
<feature type="domain" description="DUF4216" evidence="2">
    <location>
        <begin position="11"/>
        <end position="78"/>
    </location>
</feature>
<dbReference type="AlphaFoldDB" id="A0AAE1MZL0"/>
<protein>
    <recommendedName>
        <fullName evidence="2">DUF4216 domain-containing protein</fullName>
    </recommendedName>
</protein>
<feature type="region of interest" description="Disordered" evidence="1">
    <location>
        <begin position="106"/>
        <end position="125"/>
    </location>
</feature>
<sequence length="137" mass="16086">MPYYGVIEEIWEVDYVKIRFPIFKCKWVNVNNGVWIDRLGFTLVDVNSRSFGDEPFIMADQAKQVFYITDQENKMWSVALQGKRVIDIDEEMNSNYGIPKSTHFSRGLPDMNEEDEADNERGIRSDHQEGIWEDITL</sequence>
<dbReference type="PANTHER" id="PTHR48258:SF9">
    <property type="entry name" value="OS01G0348150 PROTEIN"/>
    <property type="match status" value="1"/>
</dbReference>
<dbReference type="Proteomes" id="UP001293593">
    <property type="component" value="Unassembled WGS sequence"/>
</dbReference>
<proteinExistence type="predicted"/>
<dbReference type="InterPro" id="IPR025312">
    <property type="entry name" value="DUF4216"/>
</dbReference>
<keyword evidence="4" id="KW-1185">Reference proteome</keyword>
<accession>A0AAE1MZL0</accession>
<gene>
    <name evidence="3" type="ORF">QN277_011915</name>
</gene>